<dbReference type="AlphaFoldDB" id="A0AB38C1T5"/>
<comment type="caution">
    <text evidence="1">The sequence shown here is derived from an EMBL/GenBank/DDBJ whole genome shotgun (WGS) entry which is preliminary data.</text>
</comment>
<organism evidence="1 2">
    <name type="scientific">Pseudomonas syringae</name>
    <dbReference type="NCBI Taxonomy" id="317"/>
    <lineage>
        <taxon>Bacteria</taxon>
        <taxon>Pseudomonadati</taxon>
        <taxon>Pseudomonadota</taxon>
        <taxon>Gammaproteobacteria</taxon>
        <taxon>Pseudomonadales</taxon>
        <taxon>Pseudomonadaceae</taxon>
        <taxon>Pseudomonas</taxon>
    </lineage>
</organism>
<dbReference type="RefSeq" id="WP_139218923.1">
    <property type="nucleotide sequence ID" value="NZ_FOVV01000037.1"/>
</dbReference>
<sequence>MLDLKDDEQLRNACISPQEQVISLAGNQSWITKFQNWLVRVRDVSHEEFLSKDFQLSLWDTEAVSATGMGRINISAVAEDFAIAESLWQLKQKYAQIRDPSESEMLIADAWAQIASAAIAAGANIHFWPIQSTILLSFQEVR</sequence>
<gene>
    <name evidence="1" type="ORF">SAMN05444065_13713</name>
</gene>
<proteinExistence type="predicted"/>
<evidence type="ECO:0000313" key="1">
    <source>
        <dbReference type="EMBL" id="SFO57661.1"/>
    </source>
</evidence>
<name>A0AB38C1T5_PSESX</name>
<reference evidence="1 2" key="1">
    <citation type="submission" date="2016-10" db="EMBL/GenBank/DDBJ databases">
        <authorList>
            <person name="Varghese N."/>
            <person name="Submissions S."/>
        </authorList>
    </citation>
    <scope>NUCLEOTIDE SEQUENCE [LARGE SCALE GENOMIC DNA]</scope>
    <source>
        <strain evidence="1 2">BS0292</strain>
    </source>
</reference>
<accession>A0AB38C1T5</accession>
<evidence type="ECO:0000313" key="2">
    <source>
        <dbReference type="Proteomes" id="UP000183083"/>
    </source>
</evidence>
<dbReference type="Proteomes" id="UP000183083">
    <property type="component" value="Unassembled WGS sequence"/>
</dbReference>
<protein>
    <submittedName>
        <fullName evidence="1">Uncharacterized protein</fullName>
    </submittedName>
</protein>
<dbReference type="EMBL" id="FOVV01000037">
    <property type="protein sequence ID" value="SFO57661.1"/>
    <property type="molecule type" value="Genomic_DNA"/>
</dbReference>